<evidence type="ECO:0000313" key="13">
    <source>
        <dbReference type="EnsemblMetazoa" id="CapteP199130"/>
    </source>
</evidence>
<dbReference type="SUPFAM" id="SSF81321">
    <property type="entry name" value="Family A G protein-coupled receptor-like"/>
    <property type="match status" value="1"/>
</dbReference>
<evidence type="ECO:0000256" key="8">
    <source>
        <dbReference type="ARBA" id="ARBA00023180"/>
    </source>
</evidence>
<keyword evidence="6 10" id="KW-0472">Membrane</keyword>
<dbReference type="PRINTS" id="PR00237">
    <property type="entry name" value="GPCRRHODOPSN"/>
</dbReference>
<name>R7V672_CAPTE</name>
<evidence type="ECO:0000256" key="10">
    <source>
        <dbReference type="SAM" id="Phobius"/>
    </source>
</evidence>
<evidence type="ECO:0000256" key="4">
    <source>
        <dbReference type="ARBA" id="ARBA00022989"/>
    </source>
</evidence>
<dbReference type="EnsemblMetazoa" id="CapteT199130">
    <property type="protein sequence ID" value="CapteP199130"/>
    <property type="gene ID" value="CapteG199130"/>
</dbReference>
<keyword evidence="8" id="KW-0325">Glycoprotein</keyword>
<dbReference type="GO" id="GO:0004930">
    <property type="term" value="F:G protein-coupled receptor activity"/>
    <property type="evidence" value="ECO:0007669"/>
    <property type="project" value="UniProtKB-KW"/>
</dbReference>
<evidence type="ECO:0000256" key="6">
    <source>
        <dbReference type="ARBA" id="ARBA00023136"/>
    </source>
</evidence>
<evidence type="ECO:0000313" key="12">
    <source>
        <dbReference type="EMBL" id="ELU13977.1"/>
    </source>
</evidence>
<reference evidence="13" key="3">
    <citation type="submission" date="2015-06" db="UniProtKB">
        <authorList>
            <consortium name="EnsemblMetazoa"/>
        </authorList>
    </citation>
    <scope>IDENTIFICATION</scope>
</reference>
<gene>
    <name evidence="12" type="ORF">CAPTEDRAFT_199130</name>
</gene>
<feature type="transmembrane region" description="Helical" evidence="10">
    <location>
        <begin position="142"/>
        <end position="167"/>
    </location>
</feature>
<evidence type="ECO:0000256" key="2">
    <source>
        <dbReference type="ARBA" id="ARBA00022475"/>
    </source>
</evidence>
<keyword evidence="9" id="KW-0807">Transducer</keyword>
<protein>
    <recommendedName>
        <fullName evidence="11">G-protein coupled receptors family 1 profile domain-containing protein</fullName>
    </recommendedName>
</protein>
<dbReference type="GO" id="GO:0005886">
    <property type="term" value="C:plasma membrane"/>
    <property type="evidence" value="ECO:0007669"/>
    <property type="project" value="UniProtKB-SubCell"/>
</dbReference>
<organism evidence="12">
    <name type="scientific">Capitella teleta</name>
    <name type="common">Polychaete worm</name>
    <dbReference type="NCBI Taxonomy" id="283909"/>
    <lineage>
        <taxon>Eukaryota</taxon>
        <taxon>Metazoa</taxon>
        <taxon>Spiralia</taxon>
        <taxon>Lophotrochozoa</taxon>
        <taxon>Annelida</taxon>
        <taxon>Polychaeta</taxon>
        <taxon>Sedentaria</taxon>
        <taxon>Scolecida</taxon>
        <taxon>Capitellidae</taxon>
        <taxon>Capitella</taxon>
    </lineage>
</organism>
<feature type="transmembrane region" description="Helical" evidence="10">
    <location>
        <begin position="100"/>
        <end position="121"/>
    </location>
</feature>
<keyword evidence="3 10" id="KW-0812">Transmembrane</keyword>
<evidence type="ECO:0000259" key="11">
    <source>
        <dbReference type="PROSITE" id="PS50262"/>
    </source>
</evidence>
<accession>R7V672</accession>
<dbReference type="InterPro" id="IPR000276">
    <property type="entry name" value="GPCR_Rhodpsn"/>
</dbReference>
<feature type="transmembrane region" description="Helical" evidence="10">
    <location>
        <begin position="20"/>
        <end position="47"/>
    </location>
</feature>
<dbReference type="STRING" id="283909.R7V672"/>
<evidence type="ECO:0000256" key="7">
    <source>
        <dbReference type="ARBA" id="ARBA00023170"/>
    </source>
</evidence>
<dbReference type="PANTHER" id="PTHR24246">
    <property type="entry name" value="OLFACTORY RECEPTOR AND ADENOSINE RECEPTOR"/>
    <property type="match status" value="1"/>
</dbReference>
<evidence type="ECO:0000256" key="1">
    <source>
        <dbReference type="ARBA" id="ARBA00004651"/>
    </source>
</evidence>
<keyword evidence="2" id="KW-1003">Cell membrane</keyword>
<keyword evidence="5" id="KW-0297">G-protein coupled receptor</keyword>
<dbReference type="PROSITE" id="PS50262">
    <property type="entry name" value="G_PROTEIN_RECEP_F1_2"/>
    <property type="match status" value="1"/>
</dbReference>
<feature type="transmembrane region" description="Helical" evidence="10">
    <location>
        <begin position="187"/>
        <end position="211"/>
    </location>
</feature>
<feature type="domain" description="G-protein coupled receptors family 1 profile" evidence="11">
    <location>
        <begin position="38"/>
        <end position="304"/>
    </location>
</feature>
<dbReference type="Proteomes" id="UP000014760">
    <property type="component" value="Unassembled WGS sequence"/>
</dbReference>
<dbReference type="InterPro" id="IPR017452">
    <property type="entry name" value="GPCR_Rhodpsn_7TM"/>
</dbReference>
<reference evidence="12 14" key="2">
    <citation type="journal article" date="2013" name="Nature">
        <title>Insights into bilaterian evolution from three spiralian genomes.</title>
        <authorList>
            <person name="Simakov O."/>
            <person name="Marletaz F."/>
            <person name="Cho S.J."/>
            <person name="Edsinger-Gonzales E."/>
            <person name="Havlak P."/>
            <person name="Hellsten U."/>
            <person name="Kuo D.H."/>
            <person name="Larsson T."/>
            <person name="Lv J."/>
            <person name="Arendt D."/>
            <person name="Savage R."/>
            <person name="Osoegawa K."/>
            <person name="de Jong P."/>
            <person name="Grimwood J."/>
            <person name="Chapman J.A."/>
            <person name="Shapiro H."/>
            <person name="Aerts A."/>
            <person name="Otillar R.P."/>
            <person name="Terry A.Y."/>
            <person name="Boore J.L."/>
            <person name="Grigoriev I.V."/>
            <person name="Lindberg D.R."/>
            <person name="Seaver E.C."/>
            <person name="Weisblat D.A."/>
            <person name="Putnam N.H."/>
            <person name="Rokhsar D.S."/>
        </authorList>
    </citation>
    <scope>NUCLEOTIDE SEQUENCE</scope>
    <source>
        <strain evidence="12 14">I ESC-2004</strain>
    </source>
</reference>
<evidence type="ECO:0000256" key="3">
    <source>
        <dbReference type="ARBA" id="ARBA00022692"/>
    </source>
</evidence>
<evidence type="ECO:0000256" key="5">
    <source>
        <dbReference type="ARBA" id="ARBA00023040"/>
    </source>
</evidence>
<dbReference type="Pfam" id="PF00001">
    <property type="entry name" value="7tm_1"/>
    <property type="match status" value="1"/>
</dbReference>
<feature type="transmembrane region" description="Helical" evidence="10">
    <location>
        <begin position="59"/>
        <end position="80"/>
    </location>
</feature>
<keyword evidence="4 10" id="KW-1133">Transmembrane helix</keyword>
<dbReference type="EMBL" id="KB294881">
    <property type="protein sequence ID" value="ELU13977.1"/>
    <property type="molecule type" value="Genomic_DNA"/>
</dbReference>
<proteinExistence type="predicted"/>
<reference evidence="14" key="1">
    <citation type="submission" date="2012-12" db="EMBL/GenBank/DDBJ databases">
        <authorList>
            <person name="Hellsten U."/>
            <person name="Grimwood J."/>
            <person name="Chapman J.A."/>
            <person name="Shapiro H."/>
            <person name="Aerts A."/>
            <person name="Otillar R.P."/>
            <person name="Terry A.Y."/>
            <person name="Boore J.L."/>
            <person name="Simakov O."/>
            <person name="Marletaz F."/>
            <person name="Cho S.-J."/>
            <person name="Edsinger-Gonzales E."/>
            <person name="Havlak P."/>
            <person name="Kuo D.-H."/>
            <person name="Larsson T."/>
            <person name="Lv J."/>
            <person name="Arendt D."/>
            <person name="Savage R."/>
            <person name="Osoegawa K."/>
            <person name="de Jong P."/>
            <person name="Lindberg D.R."/>
            <person name="Seaver E.C."/>
            <person name="Weisblat D.A."/>
            <person name="Putnam N.H."/>
            <person name="Grigoriev I.V."/>
            <person name="Rokhsar D.S."/>
        </authorList>
    </citation>
    <scope>NUCLEOTIDE SEQUENCE</scope>
    <source>
        <strain evidence="14">I ESC-2004</strain>
    </source>
</reference>
<dbReference type="Gene3D" id="1.20.1070.10">
    <property type="entry name" value="Rhodopsin 7-helix transmembrane proteins"/>
    <property type="match status" value="1"/>
</dbReference>
<keyword evidence="7" id="KW-0675">Receptor</keyword>
<feature type="transmembrane region" description="Helical" evidence="10">
    <location>
        <begin position="247"/>
        <end position="267"/>
    </location>
</feature>
<dbReference type="AlphaFoldDB" id="R7V672"/>
<dbReference type="HOGENOM" id="CLU_814427_0_0_1"/>
<dbReference type="EMBL" id="AMQN01005005">
    <property type="status" value="NOT_ANNOTATED_CDS"/>
    <property type="molecule type" value="Genomic_DNA"/>
</dbReference>
<evidence type="ECO:0000256" key="9">
    <source>
        <dbReference type="ARBA" id="ARBA00023224"/>
    </source>
</evidence>
<evidence type="ECO:0000313" key="14">
    <source>
        <dbReference type="Proteomes" id="UP000014760"/>
    </source>
</evidence>
<comment type="subcellular location">
    <subcellularLocation>
        <location evidence="1">Cell membrane</location>
        <topology evidence="1">Multi-pass membrane protein</topology>
    </subcellularLocation>
</comment>
<keyword evidence="14" id="KW-1185">Reference proteome</keyword>
<dbReference type="CDD" id="cd00637">
    <property type="entry name" value="7tm_classA_rhodopsin-like"/>
    <property type="match status" value="1"/>
</dbReference>
<dbReference type="OMA" id="YQCENID"/>
<dbReference type="PANTHER" id="PTHR24246:SF27">
    <property type="entry name" value="ADENOSINE RECEPTOR, ISOFORM A"/>
    <property type="match status" value="1"/>
</dbReference>
<feature type="transmembrane region" description="Helical" evidence="10">
    <location>
        <begin position="287"/>
        <end position="306"/>
    </location>
</feature>
<sequence length="341" mass="38143">MSGSNSSSTVFGLKTVGFQFYSIHASFFCVESLIIMIINPLAVYLIATNKVLNRSSTNVLIVSACIADSMYGISVLFYESTLLPAIKGFTGQYISLGNRISYAFATQSMMGSLLTTMYIAIERGIATYRPLNYRQWVTPRRAACAVAATWLYLFVVVPPLAVVQFFLLPEDRKQSLADEIKDVFPPLVFRCYISLHLYIPLAVSIVAYIGISRAVYKQTRSMRVFNGSKNKEEKAQKQSLKVTKMSMLLLGLLLITWTPFAITNILIPFPDSVLERDKFRHQKMASSSSVLLVSAYSFINIIVYTYNHKDFRTVIAAKMAKYSGRVFTVTNEIDTTSTVAA</sequence>